<feature type="domain" description="Reverse transcriptase" evidence="1">
    <location>
        <begin position="1"/>
        <end position="196"/>
    </location>
</feature>
<reference evidence="2 3" key="1">
    <citation type="submission" date="2024-01" db="EMBL/GenBank/DDBJ databases">
        <title>A telomere-to-telomere, gap-free genome of sweet tea (Lithocarpus litseifolius).</title>
        <authorList>
            <person name="Zhou J."/>
        </authorList>
    </citation>
    <scope>NUCLEOTIDE SEQUENCE [LARGE SCALE GENOMIC DNA]</scope>
    <source>
        <strain evidence="2">Zhou-2022a</strain>
        <tissue evidence="2">Leaf</tissue>
    </source>
</reference>
<dbReference type="PANTHER" id="PTHR33116:SF86">
    <property type="entry name" value="REVERSE TRANSCRIPTASE DOMAIN-CONTAINING PROTEIN"/>
    <property type="match status" value="1"/>
</dbReference>
<dbReference type="CDD" id="cd06222">
    <property type="entry name" value="RNase_H_like"/>
    <property type="match status" value="1"/>
</dbReference>
<proteinExistence type="predicted"/>
<dbReference type="Pfam" id="PF13966">
    <property type="entry name" value="zf-RVT"/>
    <property type="match status" value="1"/>
</dbReference>
<dbReference type="GO" id="GO:0003676">
    <property type="term" value="F:nucleic acid binding"/>
    <property type="evidence" value="ECO:0007669"/>
    <property type="project" value="InterPro"/>
</dbReference>
<name>A0AAW2DM95_9ROSI</name>
<dbReference type="InterPro" id="IPR044730">
    <property type="entry name" value="RNase_H-like_dom_plant"/>
</dbReference>
<sequence length="749" mass="84961">MHSRKKGKKGSKALKLDISKAYDRVEWHFLHRIMEKLGFPAVWIDRVMSCVTTTSLSILINGKSYGLIHPSRGIRQGDPLSPYLFLLCAEGFTALLKKAESEGRIKGVSICRGAPKVTNLLFADDSLLFCQATRAEGETIAEILQTYERASGQRINLEMSSVYFSSNTSDRQKGQILDVLGVNEVDRFETYLGLPTLIGRAKYHTFSFLKDRIWKKLQGWKGMLLSKAGKEILIKAVAQSMPTYSMSVFQIPKKLCDELDALCAKFWWGQMGNERKIHWKSWDKLTVSKKEGGMGFRDLRAFNLAMLAMQGWRMVKGNDSLLYQCFKARYFPRSNFLEAKESPNCSYVWRSLMAAMPILQSGHCWRVGNGESIHVLKDKWIPYFPTNKVLVPIHGNLGELMSAYHVARRILTEADRVGPSRGCVAKQVWAVIWKLRIPNKIKVFAWRACHEILPTVVNLTRRRVIHEDKCSLCTGEPETTIHALWDCAVAQDIWAGSIRTLQKYKHGQADLVQLMEEFLERMNMEEIELFWTQAWLIWSQRNCLLHGGKLKSSTCLNKRTEECIEDFKKAQNQLIIQSRQQPSGEEWRPPPLEAYKLNFDAALFSDLGRTGYGAIVRNEKGEVMAAMTASGPDVHTSDEAELLACRRAVEFAVEAGFSRLIIEGDNNNAIHAISSSKENTSLYGNVVDDIRHLIRGLLWSDICCVRRGGNRVAHALAQHARHALDEDLYWVEDSPAPALDALYHDSLSI</sequence>
<accession>A0AAW2DM95</accession>
<dbReference type="InterPro" id="IPR000477">
    <property type="entry name" value="RT_dom"/>
</dbReference>
<dbReference type="Gene3D" id="3.30.420.10">
    <property type="entry name" value="Ribonuclease H-like superfamily/Ribonuclease H"/>
    <property type="match status" value="1"/>
</dbReference>
<dbReference type="Pfam" id="PF00078">
    <property type="entry name" value="RVT_1"/>
    <property type="match status" value="1"/>
</dbReference>
<dbReference type="InterPro" id="IPR002156">
    <property type="entry name" value="RNaseH_domain"/>
</dbReference>
<dbReference type="SUPFAM" id="SSF53098">
    <property type="entry name" value="Ribonuclease H-like"/>
    <property type="match status" value="1"/>
</dbReference>
<dbReference type="SUPFAM" id="SSF56672">
    <property type="entry name" value="DNA/RNA polymerases"/>
    <property type="match status" value="1"/>
</dbReference>
<dbReference type="AlphaFoldDB" id="A0AAW2DM95"/>
<gene>
    <name evidence="2" type="ORF">SO802_006357</name>
</gene>
<comment type="caution">
    <text evidence="2">The sequence shown here is derived from an EMBL/GenBank/DDBJ whole genome shotgun (WGS) entry which is preliminary data.</text>
</comment>
<dbReference type="PANTHER" id="PTHR33116">
    <property type="entry name" value="REVERSE TRANSCRIPTASE ZINC-BINDING DOMAIN-CONTAINING PROTEIN-RELATED-RELATED"/>
    <property type="match status" value="1"/>
</dbReference>
<dbReference type="Proteomes" id="UP001459277">
    <property type="component" value="Unassembled WGS sequence"/>
</dbReference>
<dbReference type="InterPro" id="IPR026960">
    <property type="entry name" value="RVT-Znf"/>
</dbReference>
<evidence type="ECO:0000313" key="3">
    <source>
        <dbReference type="Proteomes" id="UP001459277"/>
    </source>
</evidence>
<evidence type="ECO:0000313" key="2">
    <source>
        <dbReference type="EMBL" id="KAL0011249.1"/>
    </source>
</evidence>
<dbReference type="InterPro" id="IPR012337">
    <property type="entry name" value="RNaseH-like_sf"/>
</dbReference>
<dbReference type="CDD" id="cd01650">
    <property type="entry name" value="RT_nLTR_like"/>
    <property type="match status" value="1"/>
</dbReference>
<evidence type="ECO:0000259" key="1">
    <source>
        <dbReference type="PROSITE" id="PS50878"/>
    </source>
</evidence>
<organism evidence="2 3">
    <name type="scientific">Lithocarpus litseifolius</name>
    <dbReference type="NCBI Taxonomy" id="425828"/>
    <lineage>
        <taxon>Eukaryota</taxon>
        <taxon>Viridiplantae</taxon>
        <taxon>Streptophyta</taxon>
        <taxon>Embryophyta</taxon>
        <taxon>Tracheophyta</taxon>
        <taxon>Spermatophyta</taxon>
        <taxon>Magnoliopsida</taxon>
        <taxon>eudicotyledons</taxon>
        <taxon>Gunneridae</taxon>
        <taxon>Pentapetalae</taxon>
        <taxon>rosids</taxon>
        <taxon>fabids</taxon>
        <taxon>Fagales</taxon>
        <taxon>Fagaceae</taxon>
        <taxon>Lithocarpus</taxon>
    </lineage>
</organism>
<dbReference type="EMBL" id="JAZDWU010000002">
    <property type="protein sequence ID" value="KAL0011249.1"/>
    <property type="molecule type" value="Genomic_DNA"/>
</dbReference>
<dbReference type="InterPro" id="IPR036397">
    <property type="entry name" value="RNaseH_sf"/>
</dbReference>
<dbReference type="PROSITE" id="PS50878">
    <property type="entry name" value="RT_POL"/>
    <property type="match status" value="1"/>
</dbReference>
<dbReference type="Pfam" id="PF13456">
    <property type="entry name" value="RVT_3"/>
    <property type="match status" value="1"/>
</dbReference>
<protein>
    <recommendedName>
        <fullName evidence="1">Reverse transcriptase domain-containing protein</fullName>
    </recommendedName>
</protein>
<dbReference type="InterPro" id="IPR043502">
    <property type="entry name" value="DNA/RNA_pol_sf"/>
</dbReference>
<keyword evidence="3" id="KW-1185">Reference proteome</keyword>
<dbReference type="GO" id="GO:0004523">
    <property type="term" value="F:RNA-DNA hybrid ribonuclease activity"/>
    <property type="evidence" value="ECO:0007669"/>
    <property type="project" value="InterPro"/>
</dbReference>